<gene>
    <name evidence="2" type="ORF">TIFTF001_037138</name>
</gene>
<organism evidence="2 3">
    <name type="scientific">Ficus carica</name>
    <name type="common">Common fig</name>
    <dbReference type="NCBI Taxonomy" id="3494"/>
    <lineage>
        <taxon>Eukaryota</taxon>
        <taxon>Viridiplantae</taxon>
        <taxon>Streptophyta</taxon>
        <taxon>Embryophyta</taxon>
        <taxon>Tracheophyta</taxon>
        <taxon>Spermatophyta</taxon>
        <taxon>Magnoliopsida</taxon>
        <taxon>eudicotyledons</taxon>
        <taxon>Gunneridae</taxon>
        <taxon>Pentapetalae</taxon>
        <taxon>rosids</taxon>
        <taxon>fabids</taxon>
        <taxon>Rosales</taxon>
        <taxon>Moraceae</taxon>
        <taxon>Ficeae</taxon>
        <taxon>Ficus</taxon>
    </lineage>
</organism>
<evidence type="ECO:0000313" key="2">
    <source>
        <dbReference type="EMBL" id="GMN68084.1"/>
    </source>
</evidence>
<feature type="compositionally biased region" description="Polar residues" evidence="1">
    <location>
        <begin position="10"/>
        <end position="19"/>
    </location>
</feature>
<feature type="compositionally biased region" description="Basic and acidic residues" evidence="1">
    <location>
        <begin position="110"/>
        <end position="119"/>
    </location>
</feature>
<dbReference type="Proteomes" id="UP001187192">
    <property type="component" value="Unassembled WGS sequence"/>
</dbReference>
<reference evidence="2" key="1">
    <citation type="submission" date="2023-07" db="EMBL/GenBank/DDBJ databases">
        <title>draft genome sequence of fig (Ficus carica).</title>
        <authorList>
            <person name="Takahashi T."/>
            <person name="Nishimura K."/>
        </authorList>
    </citation>
    <scope>NUCLEOTIDE SEQUENCE</scope>
</reference>
<keyword evidence="3" id="KW-1185">Reference proteome</keyword>
<sequence length="131" mass="14462">MSSIEARLPSSPTTRWNSSRSDDRNQGSPALGDGDSRYLLTQFNLHTSQISSLLRASKFESSSLMTAATQNLTHIVPDCIRSPKRSPSDDSPTRHSRQLKARVDGSPSRSARDFAKRRSDCDFSSSVMTTL</sequence>
<evidence type="ECO:0000256" key="1">
    <source>
        <dbReference type="SAM" id="MobiDB-lite"/>
    </source>
</evidence>
<dbReference type="EMBL" id="BTGU01000549">
    <property type="protein sequence ID" value="GMN68084.1"/>
    <property type="molecule type" value="Genomic_DNA"/>
</dbReference>
<accession>A0AA88EG02</accession>
<proteinExistence type="predicted"/>
<comment type="caution">
    <text evidence="2">The sequence shown here is derived from an EMBL/GenBank/DDBJ whole genome shotgun (WGS) entry which is preliminary data.</text>
</comment>
<dbReference type="AlphaFoldDB" id="A0AA88EG02"/>
<evidence type="ECO:0000313" key="3">
    <source>
        <dbReference type="Proteomes" id="UP001187192"/>
    </source>
</evidence>
<name>A0AA88EG02_FICCA</name>
<feature type="region of interest" description="Disordered" evidence="1">
    <location>
        <begin position="76"/>
        <end position="119"/>
    </location>
</feature>
<feature type="region of interest" description="Disordered" evidence="1">
    <location>
        <begin position="1"/>
        <end position="36"/>
    </location>
</feature>
<protein>
    <submittedName>
        <fullName evidence="2">Uncharacterized protein</fullName>
    </submittedName>
</protein>